<name>A0ABV8S7T9_9BACL</name>
<dbReference type="PANTHER" id="PTHR33221">
    <property type="entry name" value="WINGED HELIX-TURN-HELIX TRANSCRIPTIONAL REGULATOR, RRF2 FAMILY"/>
    <property type="match status" value="1"/>
</dbReference>
<dbReference type="InterPro" id="IPR036390">
    <property type="entry name" value="WH_DNA-bd_sf"/>
</dbReference>
<dbReference type="InterPro" id="IPR000944">
    <property type="entry name" value="Tscrpt_reg_Rrf2"/>
</dbReference>
<dbReference type="Gene3D" id="1.10.10.10">
    <property type="entry name" value="Winged helix-like DNA-binding domain superfamily/Winged helix DNA-binding domain"/>
    <property type="match status" value="1"/>
</dbReference>
<accession>A0ABV8S7T9</accession>
<proteinExistence type="predicted"/>
<gene>
    <name evidence="1" type="ORF">ACFO1S_09200</name>
</gene>
<dbReference type="PROSITE" id="PS51197">
    <property type="entry name" value="HTH_RRF2_2"/>
    <property type="match status" value="1"/>
</dbReference>
<dbReference type="EMBL" id="JBHSED010000013">
    <property type="protein sequence ID" value="MFC4303631.1"/>
    <property type="molecule type" value="Genomic_DNA"/>
</dbReference>
<evidence type="ECO:0000313" key="2">
    <source>
        <dbReference type="Proteomes" id="UP001595755"/>
    </source>
</evidence>
<dbReference type="InterPro" id="IPR036388">
    <property type="entry name" value="WH-like_DNA-bd_sf"/>
</dbReference>
<dbReference type="PANTHER" id="PTHR33221:SF15">
    <property type="entry name" value="HTH-TYPE TRANSCRIPTIONAL REGULATOR YWGB-RELATED"/>
    <property type="match status" value="1"/>
</dbReference>
<dbReference type="Pfam" id="PF02082">
    <property type="entry name" value="Rrf2"/>
    <property type="match status" value="1"/>
</dbReference>
<reference evidence="2" key="1">
    <citation type="journal article" date="2019" name="Int. J. Syst. Evol. Microbiol.">
        <title>The Global Catalogue of Microorganisms (GCM) 10K type strain sequencing project: providing services to taxonomists for standard genome sequencing and annotation.</title>
        <authorList>
            <consortium name="The Broad Institute Genomics Platform"/>
            <consortium name="The Broad Institute Genome Sequencing Center for Infectious Disease"/>
            <person name="Wu L."/>
            <person name="Ma J."/>
        </authorList>
    </citation>
    <scope>NUCLEOTIDE SEQUENCE [LARGE SCALE GENOMIC DNA]</scope>
    <source>
        <strain evidence="2">CGMCC 4.1641</strain>
    </source>
</reference>
<keyword evidence="2" id="KW-1185">Reference proteome</keyword>
<dbReference type="SUPFAM" id="SSF46785">
    <property type="entry name" value="Winged helix' DNA-binding domain"/>
    <property type="match status" value="1"/>
</dbReference>
<dbReference type="Proteomes" id="UP001595755">
    <property type="component" value="Unassembled WGS sequence"/>
</dbReference>
<protein>
    <submittedName>
        <fullName evidence="1">RrF2 family transcriptional regulator</fullName>
    </submittedName>
</protein>
<evidence type="ECO:0000313" key="1">
    <source>
        <dbReference type="EMBL" id="MFC4303631.1"/>
    </source>
</evidence>
<dbReference type="PROSITE" id="PS01332">
    <property type="entry name" value="HTH_RRF2_1"/>
    <property type="match status" value="1"/>
</dbReference>
<sequence length="145" mass="15421">MGASVRPIGPPRFAVAVHILVGLARSEGNLSSATLAGQVNSHATFMRRILARLAQAGLVEAREGRDGGYSLKLPAERISLADVLAAVTCDGSDEEAESVCDKPSEACEEAAKENERLDQTLSGIMDEVKRQSMEYLKGHTIASLI</sequence>
<dbReference type="InterPro" id="IPR030489">
    <property type="entry name" value="TR_Rrf2-type_CS"/>
</dbReference>
<comment type="caution">
    <text evidence="1">The sequence shown here is derived from an EMBL/GenBank/DDBJ whole genome shotgun (WGS) entry which is preliminary data.</text>
</comment>
<organism evidence="1 2">
    <name type="scientific">Cohnella boryungensis</name>
    <dbReference type="NCBI Taxonomy" id="768479"/>
    <lineage>
        <taxon>Bacteria</taxon>
        <taxon>Bacillati</taxon>
        <taxon>Bacillota</taxon>
        <taxon>Bacilli</taxon>
        <taxon>Bacillales</taxon>
        <taxon>Paenibacillaceae</taxon>
        <taxon>Cohnella</taxon>
    </lineage>
</organism>
<dbReference type="RefSeq" id="WP_204602658.1">
    <property type="nucleotide sequence ID" value="NZ_JBHSED010000013.1"/>
</dbReference>